<name>A0A343JD42_9CLOT</name>
<keyword evidence="1" id="KW-1133">Transmembrane helix</keyword>
<keyword evidence="1" id="KW-0472">Membrane</keyword>
<keyword evidence="4" id="KW-1185">Reference proteome</keyword>
<dbReference type="PROSITE" id="PS51257">
    <property type="entry name" value="PROKAR_LIPOPROTEIN"/>
    <property type="match status" value="1"/>
</dbReference>
<dbReference type="GO" id="GO:0080120">
    <property type="term" value="P:CAAX-box protein maturation"/>
    <property type="evidence" value="ECO:0007669"/>
    <property type="project" value="UniProtKB-ARBA"/>
</dbReference>
<dbReference type="Pfam" id="PF02517">
    <property type="entry name" value="Rce1-like"/>
    <property type="match status" value="1"/>
</dbReference>
<dbReference type="KEGG" id="cia:BEN51_08145"/>
<feature type="transmembrane region" description="Helical" evidence="1">
    <location>
        <begin position="72"/>
        <end position="91"/>
    </location>
</feature>
<dbReference type="RefSeq" id="WP_236906195.1">
    <property type="nucleotide sequence ID" value="NZ_CP016786.1"/>
</dbReference>
<gene>
    <name evidence="3" type="ORF">BEN51_08145</name>
</gene>
<dbReference type="Proteomes" id="UP000264883">
    <property type="component" value="Chromosome"/>
</dbReference>
<dbReference type="GO" id="GO:0004175">
    <property type="term" value="F:endopeptidase activity"/>
    <property type="evidence" value="ECO:0007669"/>
    <property type="project" value="UniProtKB-ARBA"/>
</dbReference>
<dbReference type="GO" id="GO:0006508">
    <property type="term" value="P:proteolysis"/>
    <property type="evidence" value="ECO:0007669"/>
    <property type="project" value="UniProtKB-KW"/>
</dbReference>
<feature type="transmembrane region" description="Helical" evidence="1">
    <location>
        <begin position="111"/>
        <end position="130"/>
    </location>
</feature>
<keyword evidence="3" id="KW-0645">Protease</keyword>
<organism evidence="3 4">
    <name type="scientific">Clostridium isatidis</name>
    <dbReference type="NCBI Taxonomy" id="182773"/>
    <lineage>
        <taxon>Bacteria</taxon>
        <taxon>Bacillati</taxon>
        <taxon>Bacillota</taxon>
        <taxon>Clostridia</taxon>
        <taxon>Eubacteriales</taxon>
        <taxon>Clostridiaceae</taxon>
        <taxon>Clostridium</taxon>
    </lineage>
</organism>
<feature type="domain" description="CAAX prenyl protease 2/Lysostaphin resistance protein A-like" evidence="2">
    <location>
        <begin position="115"/>
        <end position="212"/>
    </location>
</feature>
<feature type="transmembrane region" description="Helical" evidence="1">
    <location>
        <begin position="7"/>
        <end position="28"/>
    </location>
</feature>
<dbReference type="AlphaFoldDB" id="A0A343JD42"/>
<protein>
    <submittedName>
        <fullName evidence="3">CAAX protease</fullName>
    </submittedName>
</protein>
<reference evidence="3 4" key="1">
    <citation type="submission" date="2016-08" db="EMBL/GenBank/DDBJ databases">
        <title>Complete Genome Sequence Of The Indigo Reducing Clostridium isatidis DSM15098.</title>
        <authorList>
            <person name="Little G.T."/>
            <person name="Minton N.P."/>
        </authorList>
    </citation>
    <scope>NUCLEOTIDE SEQUENCE [LARGE SCALE GENOMIC DNA]</scope>
    <source>
        <strain evidence="3 4">DSM 15098</strain>
    </source>
</reference>
<accession>A0A343JD42</accession>
<keyword evidence="1" id="KW-0812">Transmembrane</keyword>
<sequence>MLIKNKAIQILFLVSLGCIIMSFIEGIIQPSYVYKSLIKLITFLSLILIYCLYNKDFSFFKVLKVHDKKDLLISIIIGLAVYSLIILSYFIARNFIDLEQIASNLTEKENISKNSFIFVALYISFINSLLEELFFRGFAFIHLKKLIKEKYAYTFSSISFALYHVFIMSGWFSPALFILILFSLVIAGLIFDYFDRKTTIYNSWLIHMSANFAINTIGLIAFNII</sequence>
<evidence type="ECO:0000259" key="2">
    <source>
        <dbReference type="Pfam" id="PF02517"/>
    </source>
</evidence>
<feature type="transmembrane region" description="Helical" evidence="1">
    <location>
        <begin position="201"/>
        <end position="224"/>
    </location>
</feature>
<proteinExistence type="predicted"/>
<feature type="transmembrane region" description="Helical" evidence="1">
    <location>
        <begin position="175"/>
        <end position="194"/>
    </location>
</feature>
<evidence type="ECO:0000256" key="1">
    <source>
        <dbReference type="SAM" id="Phobius"/>
    </source>
</evidence>
<feature type="transmembrane region" description="Helical" evidence="1">
    <location>
        <begin position="34"/>
        <end position="52"/>
    </location>
</feature>
<keyword evidence="3" id="KW-0378">Hydrolase</keyword>
<evidence type="ECO:0000313" key="3">
    <source>
        <dbReference type="EMBL" id="ASW43450.1"/>
    </source>
</evidence>
<dbReference type="EMBL" id="CP016786">
    <property type="protein sequence ID" value="ASW43450.1"/>
    <property type="molecule type" value="Genomic_DNA"/>
</dbReference>
<dbReference type="InterPro" id="IPR003675">
    <property type="entry name" value="Rce1/LyrA-like_dom"/>
</dbReference>
<evidence type="ECO:0000313" key="4">
    <source>
        <dbReference type="Proteomes" id="UP000264883"/>
    </source>
</evidence>
<feature type="transmembrane region" description="Helical" evidence="1">
    <location>
        <begin position="151"/>
        <end position="169"/>
    </location>
</feature>